<sequence>MDKPGSEPKSIHLLSVTAYPMWVAGGLEAGGYPRCHRARGGVASPSQGHRETQTDRQTSIHTWELT</sequence>
<reference evidence="2 3" key="1">
    <citation type="submission" date="2019-02" db="EMBL/GenBank/DDBJ databases">
        <title>Opniocepnalus argus genome.</title>
        <authorList>
            <person name="Zhou C."/>
            <person name="Xiao S."/>
        </authorList>
    </citation>
    <scope>NUCLEOTIDE SEQUENCE [LARGE SCALE GENOMIC DNA]</scope>
    <source>
        <strain evidence="2">OARG1902GOOAL</strain>
        <tissue evidence="2">Muscle</tissue>
    </source>
</reference>
<accession>A0A6G1Q171</accession>
<name>A0A6G1Q171_CHAAH</name>
<reference evidence="3" key="2">
    <citation type="submission" date="2019-02" db="EMBL/GenBank/DDBJ databases">
        <title>Opniocepnalus argus Var Kimnra genome.</title>
        <authorList>
            <person name="Zhou C."/>
            <person name="Xiao S."/>
        </authorList>
    </citation>
    <scope>NUCLEOTIDE SEQUENCE [LARGE SCALE GENOMIC DNA]</scope>
</reference>
<gene>
    <name evidence="2" type="ORF">EXN66_Car012028</name>
</gene>
<dbReference type="Proteomes" id="UP000503349">
    <property type="component" value="Chromosome 12"/>
</dbReference>
<proteinExistence type="predicted"/>
<evidence type="ECO:0000256" key="1">
    <source>
        <dbReference type="SAM" id="MobiDB-lite"/>
    </source>
</evidence>
<keyword evidence="3" id="KW-1185">Reference proteome</keyword>
<dbReference type="AlphaFoldDB" id="A0A6G1Q171"/>
<protein>
    <submittedName>
        <fullName evidence="2">Uncharacterized protein</fullName>
    </submittedName>
</protein>
<feature type="compositionally biased region" description="Polar residues" evidence="1">
    <location>
        <begin position="55"/>
        <end position="66"/>
    </location>
</feature>
<organism evidence="2 3">
    <name type="scientific">Channa argus</name>
    <name type="common">Northern snakehead</name>
    <name type="synonym">Ophicephalus argus</name>
    <dbReference type="NCBI Taxonomy" id="215402"/>
    <lineage>
        <taxon>Eukaryota</taxon>
        <taxon>Metazoa</taxon>
        <taxon>Chordata</taxon>
        <taxon>Craniata</taxon>
        <taxon>Vertebrata</taxon>
        <taxon>Euteleostomi</taxon>
        <taxon>Actinopterygii</taxon>
        <taxon>Neopterygii</taxon>
        <taxon>Teleostei</taxon>
        <taxon>Neoteleostei</taxon>
        <taxon>Acanthomorphata</taxon>
        <taxon>Anabantaria</taxon>
        <taxon>Anabantiformes</taxon>
        <taxon>Channoidei</taxon>
        <taxon>Channidae</taxon>
        <taxon>Channa</taxon>
    </lineage>
</organism>
<evidence type="ECO:0000313" key="2">
    <source>
        <dbReference type="EMBL" id="KAF3696351.1"/>
    </source>
</evidence>
<dbReference type="EMBL" id="CM015723">
    <property type="protein sequence ID" value="KAF3696351.1"/>
    <property type="molecule type" value="Genomic_DNA"/>
</dbReference>
<feature type="region of interest" description="Disordered" evidence="1">
    <location>
        <begin position="38"/>
        <end position="66"/>
    </location>
</feature>
<evidence type="ECO:0000313" key="3">
    <source>
        <dbReference type="Proteomes" id="UP000503349"/>
    </source>
</evidence>